<evidence type="ECO:0000313" key="2">
    <source>
        <dbReference type="EMBL" id="CAG8399762.1"/>
    </source>
</evidence>
<feature type="region of interest" description="Disordered" evidence="1">
    <location>
        <begin position="35"/>
        <end position="126"/>
    </location>
</feature>
<protein>
    <submittedName>
        <fullName evidence="2">Uncharacterized protein</fullName>
    </submittedName>
</protein>
<evidence type="ECO:0000313" key="3">
    <source>
        <dbReference type="Proteomes" id="UP001152649"/>
    </source>
</evidence>
<feature type="compositionally biased region" description="Polar residues" evidence="1">
    <location>
        <begin position="43"/>
        <end position="53"/>
    </location>
</feature>
<accession>A0A9W4JHE7</accession>
<reference evidence="2" key="1">
    <citation type="submission" date="2021-07" db="EMBL/GenBank/DDBJ databases">
        <authorList>
            <person name="Branca A.L. A."/>
        </authorList>
    </citation>
    <scope>NUCLEOTIDE SEQUENCE</scope>
</reference>
<dbReference type="Proteomes" id="UP001152649">
    <property type="component" value="Unassembled WGS sequence"/>
</dbReference>
<proteinExistence type="predicted"/>
<dbReference type="EMBL" id="CAJVPG010000366">
    <property type="protein sequence ID" value="CAG8399762.1"/>
    <property type="molecule type" value="Genomic_DNA"/>
</dbReference>
<keyword evidence="3" id="KW-1185">Reference proteome</keyword>
<feature type="compositionally biased region" description="Basic residues" evidence="1">
    <location>
        <begin position="108"/>
        <end position="118"/>
    </location>
</feature>
<dbReference type="OrthoDB" id="413460at2759"/>
<feature type="compositionally biased region" description="Basic and acidic residues" evidence="1">
    <location>
        <begin position="86"/>
        <end position="104"/>
    </location>
</feature>
<gene>
    <name evidence="2" type="ORF">PSALAMII_LOCUS7663</name>
</gene>
<sequence length="185" mass="20206">MQQSNGGAQFSSSELKDLFRLDEERACQTHELIGCQCGGRGITDSSVPVSGTATPADGSDEELSDPPSVDDLDSDDSLCEPLRLTRASDVDMEKQEREIRDGTLRAKMAGKKNKGKHEKSKDSKDKMHQTLAQYAHIDPTLLNPDVEDEELEAAVDDDVLVSMLKDECNLIGYVFKKTNGAEMGA</sequence>
<dbReference type="AlphaFoldDB" id="A0A9W4JHE7"/>
<comment type="caution">
    <text evidence="2">The sequence shown here is derived from an EMBL/GenBank/DDBJ whole genome shotgun (WGS) entry which is preliminary data.</text>
</comment>
<feature type="compositionally biased region" description="Acidic residues" evidence="1">
    <location>
        <begin position="58"/>
        <end position="78"/>
    </location>
</feature>
<organism evidence="2 3">
    <name type="scientific">Penicillium salamii</name>
    <dbReference type="NCBI Taxonomy" id="1612424"/>
    <lineage>
        <taxon>Eukaryota</taxon>
        <taxon>Fungi</taxon>
        <taxon>Dikarya</taxon>
        <taxon>Ascomycota</taxon>
        <taxon>Pezizomycotina</taxon>
        <taxon>Eurotiomycetes</taxon>
        <taxon>Eurotiomycetidae</taxon>
        <taxon>Eurotiales</taxon>
        <taxon>Aspergillaceae</taxon>
        <taxon>Penicillium</taxon>
    </lineage>
</organism>
<name>A0A9W4JHE7_9EURO</name>
<evidence type="ECO:0000256" key="1">
    <source>
        <dbReference type="SAM" id="MobiDB-lite"/>
    </source>
</evidence>